<organism evidence="1">
    <name type="scientific">hydrothermal vent metagenome</name>
    <dbReference type="NCBI Taxonomy" id="652676"/>
    <lineage>
        <taxon>unclassified sequences</taxon>
        <taxon>metagenomes</taxon>
        <taxon>ecological metagenomes</taxon>
    </lineage>
</organism>
<reference evidence="1" key="1">
    <citation type="submission" date="2018-06" db="EMBL/GenBank/DDBJ databases">
        <authorList>
            <person name="Zhirakovskaya E."/>
        </authorList>
    </citation>
    <scope>NUCLEOTIDE SEQUENCE</scope>
</reference>
<gene>
    <name evidence="1" type="ORF">MNBD_UNCLBAC01-1250</name>
</gene>
<dbReference type="SUPFAM" id="SSF52540">
    <property type="entry name" value="P-loop containing nucleoside triphosphate hydrolases"/>
    <property type="match status" value="1"/>
</dbReference>
<dbReference type="Gene3D" id="3.40.50.300">
    <property type="entry name" value="P-loop containing nucleotide triphosphate hydrolases"/>
    <property type="match status" value="1"/>
</dbReference>
<protein>
    <recommendedName>
        <fullName evidence="2">ATPase AAA-type core domain-containing protein</fullName>
    </recommendedName>
</protein>
<accession>A0A3B1DF83</accession>
<dbReference type="AlphaFoldDB" id="A0A3B1DF83"/>
<name>A0A3B1DF83_9ZZZZ</name>
<dbReference type="EMBL" id="UOGJ01000060">
    <property type="protein sequence ID" value="VAX35503.1"/>
    <property type="molecule type" value="Genomic_DNA"/>
</dbReference>
<dbReference type="PANTHER" id="PTHR40396">
    <property type="entry name" value="ATPASE-LIKE PROTEIN"/>
    <property type="match status" value="1"/>
</dbReference>
<evidence type="ECO:0000313" key="1">
    <source>
        <dbReference type="EMBL" id="VAX35503.1"/>
    </source>
</evidence>
<dbReference type="InterPro" id="IPR027417">
    <property type="entry name" value="P-loop_NTPase"/>
</dbReference>
<proteinExistence type="predicted"/>
<evidence type="ECO:0008006" key="2">
    <source>
        <dbReference type="Google" id="ProtNLM"/>
    </source>
</evidence>
<sequence length="377" mass="43206">MIFLNLKINNIYMFKDTFIDFTYPKKITDSTIEAEFLTNFPNIKYKKVCILIGANASGKTTLGRVMCAINNYLLGVPLEHVKEVIHDKTKNASIDVTYITPNTGTIHALKIEFDQSGLLFESYKKNSLRVSKSLNKTLKDLENSSFHFLFERNKENYGIKNPGFTSVARLKGIVLDSEETSYWNYLYSDFKTSSNNFEHNNILLLEAILKSFDTSINKVSPIPKSKSSYIIEFKNSDTVTIDNGNILNDKRLSRGTLESIEVAGFIHQIIQGKNASGTYFLDEKMAYSHSEIEVAMLNLMIERLNNQSQLFYTTHNYDILEMNLPSHCYIFMKKEEFIQVSHPEKLGYTKNDRSLLGYVKNNVFNTLPDTSNIDELL</sequence>
<dbReference type="PANTHER" id="PTHR40396:SF1">
    <property type="entry name" value="ATPASE AAA-TYPE CORE DOMAIN-CONTAINING PROTEIN"/>
    <property type="match status" value="1"/>
</dbReference>